<dbReference type="AlphaFoldDB" id="A0A9P6XYX1"/>
<gene>
    <name evidence="1" type="ORF">G6F50_015252</name>
</gene>
<proteinExistence type="predicted"/>
<evidence type="ECO:0000313" key="1">
    <source>
        <dbReference type="EMBL" id="KAG1535648.1"/>
    </source>
</evidence>
<sequence>MSGLLAGCQRLQGGAALQLGQHGVSSLVAGLALAIGADRGNHLLAGLVQRHRLLRRMRGDADDHTVVAGAAQGDRVAGGAILYQHVGEGGAQHRRISGDAAGGGAGDRAQGLQRQVHFLGCSRQIARALVDGVDQAASQLVEAALTIGLQLLGGQPATLMMW</sequence>
<accession>A0A9P6XYX1</accession>
<evidence type="ECO:0000313" key="2">
    <source>
        <dbReference type="Proteomes" id="UP000740926"/>
    </source>
</evidence>
<keyword evidence="2" id="KW-1185">Reference proteome</keyword>
<comment type="caution">
    <text evidence="1">The sequence shown here is derived from an EMBL/GenBank/DDBJ whole genome shotgun (WGS) entry which is preliminary data.</text>
</comment>
<reference evidence="1 2" key="1">
    <citation type="journal article" date="2020" name="Microb. Genom.">
        <title>Genetic diversity of clinical and environmental Mucorales isolates obtained from an investigation of mucormycosis cases among solid organ transplant recipients.</title>
        <authorList>
            <person name="Nguyen M.H."/>
            <person name="Kaul D."/>
            <person name="Muto C."/>
            <person name="Cheng S.J."/>
            <person name="Richter R.A."/>
            <person name="Bruno V.M."/>
            <person name="Liu G."/>
            <person name="Beyhan S."/>
            <person name="Sundermann A.J."/>
            <person name="Mounaud S."/>
            <person name="Pasculle A.W."/>
            <person name="Nierman W.C."/>
            <person name="Driscoll E."/>
            <person name="Cumbie R."/>
            <person name="Clancy C.J."/>
            <person name="Dupont C.L."/>
        </authorList>
    </citation>
    <scope>NUCLEOTIDE SEQUENCE [LARGE SCALE GENOMIC DNA]</scope>
    <source>
        <strain evidence="1 2">GL24</strain>
    </source>
</reference>
<name>A0A9P6XYX1_9FUNG</name>
<dbReference type="Proteomes" id="UP000740926">
    <property type="component" value="Unassembled WGS sequence"/>
</dbReference>
<protein>
    <submittedName>
        <fullName evidence="1">Uncharacterized protein</fullName>
    </submittedName>
</protein>
<organism evidence="1 2">
    <name type="scientific">Rhizopus delemar</name>
    <dbReference type="NCBI Taxonomy" id="936053"/>
    <lineage>
        <taxon>Eukaryota</taxon>
        <taxon>Fungi</taxon>
        <taxon>Fungi incertae sedis</taxon>
        <taxon>Mucoromycota</taxon>
        <taxon>Mucoromycotina</taxon>
        <taxon>Mucoromycetes</taxon>
        <taxon>Mucorales</taxon>
        <taxon>Mucorineae</taxon>
        <taxon>Rhizopodaceae</taxon>
        <taxon>Rhizopus</taxon>
    </lineage>
</organism>
<dbReference type="EMBL" id="JAANIU010008180">
    <property type="protein sequence ID" value="KAG1535648.1"/>
    <property type="molecule type" value="Genomic_DNA"/>
</dbReference>